<feature type="repeat" description="HEAT" evidence="3">
    <location>
        <begin position="2149"/>
        <end position="2183"/>
    </location>
</feature>
<gene>
    <name evidence="6" type="ORF">FCC1311_042142</name>
</gene>
<dbReference type="PANTHER" id="PTHR23346">
    <property type="entry name" value="TRANSLATIONAL ACTIVATOR GCN1-RELATED"/>
    <property type="match status" value="1"/>
</dbReference>
<evidence type="ECO:0000313" key="7">
    <source>
        <dbReference type="Proteomes" id="UP000241890"/>
    </source>
</evidence>
<evidence type="ECO:0000256" key="2">
    <source>
        <dbReference type="ARBA" id="ARBA00022737"/>
    </source>
</evidence>
<feature type="domain" description="TOG" evidence="5">
    <location>
        <begin position="1697"/>
        <end position="1928"/>
    </location>
</feature>
<organism evidence="6 7">
    <name type="scientific">Hondaea fermentalgiana</name>
    <dbReference type="NCBI Taxonomy" id="2315210"/>
    <lineage>
        <taxon>Eukaryota</taxon>
        <taxon>Sar</taxon>
        <taxon>Stramenopiles</taxon>
        <taxon>Bigyra</taxon>
        <taxon>Labyrinthulomycetes</taxon>
        <taxon>Thraustochytrida</taxon>
        <taxon>Thraustochytriidae</taxon>
        <taxon>Hondaea</taxon>
    </lineage>
</organism>
<feature type="region of interest" description="Disordered" evidence="4">
    <location>
        <begin position="1196"/>
        <end position="1274"/>
    </location>
</feature>
<dbReference type="Pfam" id="PF23271">
    <property type="entry name" value="HEAT_GCN1"/>
    <property type="match status" value="2"/>
</dbReference>
<feature type="region of interest" description="Disordered" evidence="4">
    <location>
        <begin position="530"/>
        <end position="565"/>
    </location>
</feature>
<reference evidence="6 7" key="1">
    <citation type="submission" date="2017-12" db="EMBL/GenBank/DDBJ databases">
        <title>Sequencing, de novo assembly and annotation of complete genome of a new Thraustochytrid species, strain FCC1311.</title>
        <authorList>
            <person name="Sedici K."/>
            <person name="Godart F."/>
            <person name="Aiese Cigliano R."/>
            <person name="Sanseverino W."/>
            <person name="Barakat M."/>
            <person name="Ortet P."/>
            <person name="Marechal E."/>
            <person name="Cagnac O."/>
            <person name="Amato A."/>
        </authorList>
    </citation>
    <scope>NUCLEOTIDE SEQUENCE [LARGE SCALE GENOMIC DNA]</scope>
</reference>
<feature type="compositionally biased region" description="Basic residues" evidence="4">
    <location>
        <begin position="1236"/>
        <end position="1246"/>
    </location>
</feature>
<dbReference type="InterPro" id="IPR021133">
    <property type="entry name" value="HEAT_type_2"/>
</dbReference>
<dbReference type="InParanoid" id="A0A2R5GI77"/>
<dbReference type="Gene3D" id="1.25.10.10">
    <property type="entry name" value="Leucine-rich Repeat Variant"/>
    <property type="match status" value="7"/>
</dbReference>
<dbReference type="Proteomes" id="UP000241890">
    <property type="component" value="Unassembled WGS sequence"/>
</dbReference>
<feature type="compositionally biased region" description="Acidic residues" evidence="4">
    <location>
        <begin position="2197"/>
        <end position="2215"/>
    </location>
</feature>
<dbReference type="GO" id="GO:0006417">
    <property type="term" value="P:regulation of translation"/>
    <property type="evidence" value="ECO:0007669"/>
    <property type="project" value="TreeGrafter"/>
</dbReference>
<comment type="caution">
    <text evidence="6">The sequence shown here is derived from an EMBL/GenBank/DDBJ whole genome shotgun (WGS) entry which is preliminary data.</text>
</comment>
<feature type="domain" description="TOG" evidence="5">
    <location>
        <begin position="2206"/>
        <end position="2439"/>
    </location>
</feature>
<dbReference type="InterPro" id="IPR000357">
    <property type="entry name" value="HEAT"/>
</dbReference>
<keyword evidence="6" id="KW-0808">Transferase</keyword>
<accession>A0A2R5GI77</accession>
<dbReference type="OrthoDB" id="5148094at2759"/>
<keyword evidence="2" id="KW-0677">Repeat</keyword>
<keyword evidence="7" id="KW-1185">Reference proteome</keyword>
<sequence>MSAVQDWLASATPSQDGLSAALQETSEAQGLAEGAKTLARGALEGSLNAAATKYVANELQRNPDLRRELGDKVVELPVAGRAISSRSIHATFRLAVACAPGSLDEAPPKLLRRQLELLGMLGRTTVSKRALARAVSKLKLADPARRSAYVDAIKDLGDSDLASLAGYGVSSVALAMDPEESTLLVDRLLAPLVKTILESRGAPPSELLEVAAPLLHKTSPEFFHETMQPKIASALNLRAEEKLGAVAALFEHTPNVDLSPYADDLFLMAPICKAVTSSNDAARNVAISAVAALTPLCKSSAVALAVLSSLGATLDGTGPLGKTAVAQSFQRAAVLSAIDVFAQSVSDGGVTDADEAAQVADFACGQLAAYVKTEKTPALLGQALIAGAHWIQASQAATANADFVSVLVKGVLQAAPVAREHVRALSLLLASASTSVREQVAEAVLATKNSSRPYDVCVLDDASSSSSGAVTDASSADTSASKKAKAAGASSSAAGSSAAAAKKKKKKGGDLDALEAEMLAMGAKGSKKKKSAAASSGAGKSANKSSAASVASGPGASSSGAGSVGSAKNGNGVVGALFDTLLVGDNLSSGALFFKQHHAILIHALSATLLLATVDAKVAAIIAELESSTGFKPWSLLAAEKKVWSSLVAKSARQANVSWTPRTSVVIAGINDDADENLAPDAQIPSYLSASEWASSVVGLNAGAETQLVLARLLRSVLTDSADRFGPSEGKLSIPALTLASLALSPHFKVRRVARTVAGDAFASLNGKSALRAAMAGLQVYLSRVPSSATLESSRLKAYIVHVLQASVKDSDAAPSSEALIELIIVCHHPAARSLRIWHRVRKLYAEHLGTGPERHMLRDEGLRAAVQTQLVEDLCLSSPKNTNKAVIEAARSAVAQLLAHAEKGVASIPGLVPAITSALDASTVGAFSSQDCIVAAAPSGTLSEVGVAALEAATSAKDKKGSSAGGAKSGAAGKQKMDTRYMTEDEIWEMQVREELEAKKKAAEQGAAGAGAQGAATSLEDRFDEKLIARELQAETELRERMVPVAAAARQALDLLAALCRDVSAAVVHRDMNVFANACFPISNAPLVLDDMQDVLSALLSTGPNEAVQRNSDFLALALQMALREDTRPGCLVHLGEACRILFTEACGLAEDGHHQPLTAGLLDLLFPVMRFTIVGLALDPEILVLWATFVVSGEDEDDDADDDDDDEKAEEKEKKPKSKKKKDKDGKDKDGKDKKKKDKKKTKASKNEPEAPENGNGPESEPAAAVKPTKRSNPYEGYMDFMEAPVDSVERAVGLINLHANTLAAVDVLRLQSMRALLRACLVLPGAMPSPADVMSRLCSAPPPLMDTDLFELVISEDGLLSESPEVRRATLGALLAAAKSPQGLSSRAHASLVARIWLVAVDDDEEARGLARELVEQTQARFPVTYLEPYVALLSHEYAHVRRQASKSIAAGIEEHPDTGEKAIEALVSLYTEKLRLAQEEDNEASSKPKFIDRDAEAKKLAKQEKRRRPRQGVATTLLACADSDGEGGVLSADQAKSAFAFICDQGLRDNDGLVRQTFLESGMQLVSTYGKHMIDQLLPMLEPYLREDKASGKGSKQKSGEAEMDWQREGAVILVGSLASFLDKTDERIPRIAESLVEALRTPNEAVQLAATKCLPPLMKAAKVKERGAEYVDLLMLRATLVAPAPEKEAGAEGEDEDDEDEGPAFILDTEAAAKSSYAERRGAALGVGSVVKGLGITVLKKNNVVPRIEAACKSTHTEVRQGGLMVLEALCSSLGMLFEPYVIGVLPSLLQCFADAKKPVRNAAQDASRAIMARLSGHGVKLILPTLLKAIDDPAWRTKQAAIRMLGSMAFCARKQLAAALPQVVPTLVSSLTDTHAKVRAAGSKALKDIGSVIQNPEIQALVPTLKRALTHPDTKTAPCVDALHRTRFVHMVDAPSLALIVPVLDRGLNERSAETKKKAALITGNMCSMISDVKAVLPYVEDLMPVLRKVLVDPIPGVRSTAAKALGTLTSGLGEGLPDFANLLQWLLETSRSDTSPVERSGGAQGLVEVIVALGDEFMLRVLNENVFPMAYANAPPVREGVVWVMVFLPPVLGVKKNEQFVTRELPIVVNGLADESEFVRDVSMRAGQVIVEQHAIEHTHMLLPVLEEGLEDEKWRVRQSSVHLLGDLLYRVGGSAEAVAAARQAREAFQEADDEDDADMTDSEDEEETKGSAQGGAQGGKHALRRATAVVDANFDAALGKALGEEKRKDVLASVYLMRTDRSAVVRQSALKVWKNLVVNTGRALKEILKPLMDKIVAGLSGESDDKRMAAGRSLGDIVRKLGERVLPDIIPIIQDGFKSDDADTRAGIALGLLAVIEAASRKQLEGFVPRLLPAVQSGLSDEDEDVQEAAAEAFGALYRQVGSVAMNEIVPNMLTSLEASGLDNEEGERALEGLTKILALRSREIMPLLLPKLLVSPMTPFHAKALGAVCETISPVLHFYVDKIQGFCLRELVKGAGGPGGAHEEDMTHVWDATCSMLQSIEEERVAWLVPGLLNVLVESKSTEEKRVVVAMLGTFCATTEADFSDHLAAILKELIKRFSSMEEDKVLLTESWKAFSSVIKATPQDTLLGQLDFIRSMLKSVASDAKYRLKDRNEAANYVLPGLCLPKGLEPLLPLYQHALMNGSAEQRESAALGLGELVDLTSPAALRPFVIKITGPLIRIVGDRFPWQVKVAILQTLSKLLDKGGPLLRPFLPQLQTTFVKALNSEHTRVRDNGTAALKKLIKIGTRVDPLVNDLGNTAVAPETDSGVRLSVLEALSGVLLISGAKATQPVLGKCAGKMESENLLFNRHAAIRKQSSICLARVLKHVEQGAQAFEVAVRKRVDSLREDAAPSAGSWASVHTPCLLVGAAASSCTDLLLGSENAPGWFKDIVEETWAHGVSLDNPTLREEALNACGAWLASVGADTAPKVTDSLVERLLSGLKDKLMDVRIGAMQALKRASRLNPELMKAYGSRVAPDIFAATKEPKLRVAADQALLAVTQVRSDPEVLKAVIKGISSAAVGRSLGEYCRKTLAGVDEDTVEEAF</sequence>
<dbReference type="GO" id="GO:0019887">
    <property type="term" value="F:protein kinase regulator activity"/>
    <property type="evidence" value="ECO:0007669"/>
    <property type="project" value="TreeGrafter"/>
</dbReference>
<feature type="compositionally biased region" description="Acidic residues" evidence="4">
    <location>
        <begin position="1196"/>
        <end position="1210"/>
    </location>
</feature>
<evidence type="ECO:0000256" key="1">
    <source>
        <dbReference type="ARBA" id="ARBA00007366"/>
    </source>
</evidence>
<dbReference type="GO" id="GO:0034198">
    <property type="term" value="P:cellular response to amino acid starvation"/>
    <property type="evidence" value="ECO:0007669"/>
    <property type="project" value="TreeGrafter"/>
</dbReference>
<dbReference type="GO" id="GO:0016301">
    <property type="term" value="F:kinase activity"/>
    <property type="evidence" value="ECO:0007669"/>
    <property type="project" value="UniProtKB-KW"/>
</dbReference>
<dbReference type="InterPro" id="IPR056810">
    <property type="entry name" value="GNC1-like_N"/>
</dbReference>
<dbReference type="SMART" id="SM01349">
    <property type="entry name" value="TOG"/>
    <property type="match status" value="2"/>
</dbReference>
<dbReference type="Pfam" id="PF02985">
    <property type="entry name" value="HEAT"/>
    <property type="match status" value="1"/>
</dbReference>
<feature type="repeat" description="HEAT" evidence="3">
    <location>
        <begin position="1989"/>
        <end position="2021"/>
    </location>
</feature>
<feature type="compositionally biased region" description="Low complexity" evidence="4">
    <location>
        <begin position="1254"/>
        <end position="1265"/>
    </location>
</feature>
<dbReference type="EMBL" id="BEYU01000038">
    <property type="protein sequence ID" value="GBG27991.1"/>
    <property type="molecule type" value="Genomic_DNA"/>
</dbReference>
<keyword evidence="6" id="KW-0418">Kinase</keyword>
<dbReference type="InterPro" id="IPR057546">
    <property type="entry name" value="HEAT_GCN1"/>
</dbReference>
<dbReference type="Pfam" id="PF24993">
    <property type="entry name" value="GNC1_N"/>
    <property type="match status" value="1"/>
</dbReference>
<feature type="repeat" description="HEAT" evidence="3">
    <location>
        <begin position="2379"/>
        <end position="2416"/>
    </location>
</feature>
<dbReference type="SUPFAM" id="SSF48371">
    <property type="entry name" value="ARM repeat"/>
    <property type="match status" value="4"/>
</dbReference>
<dbReference type="GO" id="GO:0005829">
    <property type="term" value="C:cytosol"/>
    <property type="evidence" value="ECO:0007669"/>
    <property type="project" value="TreeGrafter"/>
</dbReference>
<proteinExistence type="inferred from homology"/>
<evidence type="ECO:0000256" key="4">
    <source>
        <dbReference type="SAM" id="MobiDB-lite"/>
    </source>
</evidence>
<feature type="compositionally biased region" description="Basic and acidic residues" evidence="4">
    <location>
        <begin position="1225"/>
        <end position="1235"/>
    </location>
</feature>
<dbReference type="Pfam" id="PF25801">
    <property type="entry name" value="HEAT_GCN1_C_2"/>
    <property type="match status" value="1"/>
</dbReference>
<dbReference type="PROSITE" id="PS50077">
    <property type="entry name" value="HEAT_REPEAT"/>
    <property type="match status" value="4"/>
</dbReference>
<feature type="repeat" description="HEAT" evidence="3">
    <location>
        <begin position="1869"/>
        <end position="1907"/>
    </location>
</feature>
<evidence type="ECO:0000313" key="6">
    <source>
        <dbReference type="EMBL" id="GBG27991.1"/>
    </source>
</evidence>
<feature type="region of interest" description="Disordered" evidence="4">
    <location>
        <begin position="2191"/>
        <end position="2230"/>
    </location>
</feature>
<name>A0A2R5GI77_9STRA</name>
<evidence type="ECO:0000259" key="5">
    <source>
        <dbReference type="SMART" id="SM01349"/>
    </source>
</evidence>
<dbReference type="InterPro" id="IPR011989">
    <property type="entry name" value="ARM-like"/>
</dbReference>
<protein>
    <submittedName>
        <fullName evidence="6">eIF-2-alpha kinase activator GCN1</fullName>
    </submittedName>
</protein>
<feature type="compositionally biased region" description="Low complexity" evidence="4">
    <location>
        <begin position="532"/>
        <end position="565"/>
    </location>
</feature>
<dbReference type="InterPro" id="IPR016024">
    <property type="entry name" value="ARM-type_fold"/>
</dbReference>
<dbReference type="PANTHER" id="PTHR23346:SF7">
    <property type="entry name" value="STALLED RIBOSOME SENSOR GCN1"/>
    <property type="match status" value="1"/>
</dbReference>
<evidence type="ECO:0000256" key="3">
    <source>
        <dbReference type="PROSITE-ProRule" id="PRU00103"/>
    </source>
</evidence>
<dbReference type="InterPro" id="IPR034085">
    <property type="entry name" value="TOG"/>
</dbReference>
<feature type="region of interest" description="Disordered" evidence="4">
    <location>
        <begin position="957"/>
        <end position="979"/>
    </location>
</feature>
<dbReference type="Pfam" id="PF24987">
    <property type="entry name" value="HEAT_EF3_N"/>
    <property type="match status" value="1"/>
</dbReference>
<dbReference type="Pfam" id="PF24984">
    <property type="entry name" value="HEAT_EF3_GNC1"/>
    <property type="match status" value="1"/>
</dbReference>
<comment type="similarity">
    <text evidence="1">Belongs to the GCN1 family.</text>
</comment>